<keyword evidence="7 10" id="KW-1133">Transmembrane helix</keyword>
<dbReference type="PROSITE" id="PS00211">
    <property type="entry name" value="ABC_TRANSPORTER_1"/>
    <property type="match status" value="1"/>
</dbReference>
<feature type="compositionally biased region" description="Polar residues" evidence="9">
    <location>
        <begin position="97"/>
        <end position="107"/>
    </location>
</feature>
<evidence type="ECO:0000256" key="3">
    <source>
        <dbReference type="ARBA" id="ARBA00022448"/>
    </source>
</evidence>
<dbReference type="Pfam" id="PF19055">
    <property type="entry name" value="ABC2_membrane_7"/>
    <property type="match status" value="1"/>
</dbReference>
<dbReference type="OrthoDB" id="245989at2759"/>
<dbReference type="GO" id="GO:0140359">
    <property type="term" value="F:ABC-type transporter activity"/>
    <property type="evidence" value="ECO:0007669"/>
    <property type="project" value="InterPro"/>
</dbReference>
<keyword evidence="13" id="KW-1185">Reference proteome</keyword>
<keyword evidence="8 10" id="KW-0472">Membrane</keyword>
<dbReference type="CDD" id="cd03233">
    <property type="entry name" value="ABCG_PDR_domain1"/>
    <property type="match status" value="1"/>
</dbReference>
<dbReference type="GO" id="GO:0005524">
    <property type="term" value="F:ATP binding"/>
    <property type="evidence" value="ECO:0007669"/>
    <property type="project" value="UniProtKB-KW"/>
</dbReference>
<dbReference type="InterPro" id="IPR003593">
    <property type="entry name" value="AAA+_ATPase"/>
</dbReference>
<dbReference type="GO" id="GO:0016887">
    <property type="term" value="F:ATP hydrolysis activity"/>
    <property type="evidence" value="ECO:0007669"/>
    <property type="project" value="InterPro"/>
</dbReference>
<dbReference type="Pfam" id="PF00005">
    <property type="entry name" value="ABC_tran"/>
    <property type="match status" value="2"/>
</dbReference>
<protein>
    <recommendedName>
        <fullName evidence="11">ABC transporter domain-containing protein</fullName>
    </recommendedName>
</protein>
<feature type="transmembrane region" description="Helical" evidence="10">
    <location>
        <begin position="672"/>
        <end position="690"/>
    </location>
</feature>
<evidence type="ECO:0000256" key="5">
    <source>
        <dbReference type="ARBA" id="ARBA00022741"/>
    </source>
</evidence>
<feature type="transmembrane region" description="Helical" evidence="10">
    <location>
        <begin position="702"/>
        <end position="722"/>
    </location>
</feature>
<evidence type="ECO:0000256" key="4">
    <source>
        <dbReference type="ARBA" id="ARBA00022692"/>
    </source>
</evidence>
<keyword evidence="5" id="KW-0547">Nucleotide-binding</keyword>
<feature type="compositionally biased region" description="Low complexity" evidence="9">
    <location>
        <begin position="109"/>
        <end position="120"/>
    </location>
</feature>
<dbReference type="Pfam" id="PF01061">
    <property type="entry name" value="ABC2_membrane"/>
    <property type="match status" value="2"/>
</dbReference>
<dbReference type="Proteomes" id="UP000250043">
    <property type="component" value="Unassembled WGS sequence"/>
</dbReference>
<proteinExistence type="inferred from homology"/>
<dbReference type="GO" id="GO:0016020">
    <property type="term" value="C:membrane"/>
    <property type="evidence" value="ECO:0007669"/>
    <property type="project" value="UniProtKB-SubCell"/>
</dbReference>
<dbReference type="PROSITE" id="PS50893">
    <property type="entry name" value="ABC_TRANSPORTER_2"/>
    <property type="match status" value="2"/>
</dbReference>
<feature type="transmembrane region" description="Helical" evidence="10">
    <location>
        <begin position="563"/>
        <end position="583"/>
    </location>
</feature>
<feature type="transmembrane region" description="Helical" evidence="10">
    <location>
        <begin position="1340"/>
        <end position="1363"/>
    </location>
</feature>
<evidence type="ECO:0000256" key="9">
    <source>
        <dbReference type="SAM" id="MobiDB-lite"/>
    </source>
</evidence>
<comment type="similarity">
    <text evidence="2">Belongs to the ABC transporter superfamily. ABCG family. PDR (TC 3.A.1.205) subfamily.</text>
</comment>
<dbReference type="InterPro" id="IPR029481">
    <property type="entry name" value="ABC_trans_N"/>
</dbReference>
<evidence type="ECO:0000256" key="8">
    <source>
        <dbReference type="ARBA" id="ARBA00023136"/>
    </source>
</evidence>
<keyword evidence="3" id="KW-0813">Transport</keyword>
<dbReference type="SMART" id="SM00382">
    <property type="entry name" value="AAA"/>
    <property type="match status" value="2"/>
</dbReference>
<dbReference type="InterPro" id="IPR034003">
    <property type="entry name" value="ABCG_PDR_2"/>
</dbReference>
<organism evidence="12 13">
    <name type="scientific">Obba rivulosa</name>
    <dbReference type="NCBI Taxonomy" id="1052685"/>
    <lineage>
        <taxon>Eukaryota</taxon>
        <taxon>Fungi</taxon>
        <taxon>Dikarya</taxon>
        <taxon>Basidiomycota</taxon>
        <taxon>Agaricomycotina</taxon>
        <taxon>Agaricomycetes</taxon>
        <taxon>Polyporales</taxon>
        <taxon>Gelatoporiaceae</taxon>
        <taxon>Obba</taxon>
    </lineage>
</organism>
<dbReference type="InterPro" id="IPR003439">
    <property type="entry name" value="ABC_transporter-like_ATP-bd"/>
</dbReference>
<dbReference type="InterPro" id="IPR017871">
    <property type="entry name" value="ABC_transporter-like_CS"/>
</dbReference>
<feature type="compositionally biased region" description="Low complexity" evidence="9">
    <location>
        <begin position="47"/>
        <end position="65"/>
    </location>
</feature>
<evidence type="ECO:0000256" key="10">
    <source>
        <dbReference type="SAM" id="Phobius"/>
    </source>
</evidence>
<feature type="transmembrane region" description="Helical" evidence="10">
    <location>
        <begin position="595"/>
        <end position="618"/>
    </location>
</feature>
<accession>A0A8E2AYG4</accession>
<dbReference type="Pfam" id="PF06422">
    <property type="entry name" value="PDR_CDR"/>
    <property type="match status" value="2"/>
</dbReference>
<feature type="transmembrane region" description="Helical" evidence="10">
    <location>
        <begin position="1369"/>
        <end position="1388"/>
    </location>
</feature>
<evidence type="ECO:0000313" key="12">
    <source>
        <dbReference type="EMBL" id="OCH90509.1"/>
    </source>
</evidence>
<comment type="subcellular location">
    <subcellularLocation>
        <location evidence="1">Membrane</location>
        <topology evidence="1">Multi-pass membrane protein</topology>
    </subcellularLocation>
</comment>
<dbReference type="InterPro" id="IPR027417">
    <property type="entry name" value="P-loop_NTPase"/>
</dbReference>
<feature type="transmembrane region" description="Helical" evidence="10">
    <location>
        <begin position="1492"/>
        <end position="1513"/>
    </location>
</feature>
<keyword evidence="4 10" id="KW-0812">Transmembrane</keyword>
<reference evidence="12 13" key="1">
    <citation type="submission" date="2016-07" db="EMBL/GenBank/DDBJ databases">
        <title>Draft genome of the white-rot fungus Obba rivulosa 3A-2.</title>
        <authorList>
            <consortium name="DOE Joint Genome Institute"/>
            <person name="Miettinen O."/>
            <person name="Riley R."/>
            <person name="Acob R."/>
            <person name="Barry K."/>
            <person name="Cullen D."/>
            <person name="De Vries R."/>
            <person name="Hainaut M."/>
            <person name="Hatakka A."/>
            <person name="Henrissat B."/>
            <person name="Hilden K."/>
            <person name="Kuo R."/>
            <person name="Labutti K."/>
            <person name="Lipzen A."/>
            <person name="Makela M.R."/>
            <person name="Sandor L."/>
            <person name="Spatafora J.W."/>
            <person name="Grigoriev I.V."/>
            <person name="Hibbett D.S."/>
        </authorList>
    </citation>
    <scope>NUCLEOTIDE SEQUENCE [LARGE SCALE GENOMIC DNA]</scope>
    <source>
        <strain evidence="12 13">3A-2</strain>
    </source>
</reference>
<feature type="transmembrane region" description="Helical" evidence="10">
    <location>
        <begin position="638"/>
        <end position="663"/>
    </location>
</feature>
<feature type="domain" description="ABC transporter" evidence="11">
    <location>
        <begin position="898"/>
        <end position="1135"/>
    </location>
</feature>
<feature type="region of interest" description="Disordered" evidence="9">
    <location>
        <begin position="23"/>
        <end position="72"/>
    </location>
</feature>
<feature type="region of interest" description="Disordered" evidence="9">
    <location>
        <begin position="856"/>
        <end position="885"/>
    </location>
</feature>
<feature type="transmembrane region" description="Helical" evidence="10">
    <location>
        <begin position="1313"/>
        <end position="1333"/>
    </location>
</feature>
<feature type="compositionally biased region" description="Polar residues" evidence="9">
    <location>
        <begin position="126"/>
        <end position="139"/>
    </location>
</feature>
<evidence type="ECO:0000256" key="6">
    <source>
        <dbReference type="ARBA" id="ARBA00022840"/>
    </source>
</evidence>
<dbReference type="InterPro" id="IPR043926">
    <property type="entry name" value="ABCG_dom"/>
</dbReference>
<dbReference type="EMBL" id="KV722403">
    <property type="protein sequence ID" value="OCH90509.1"/>
    <property type="molecule type" value="Genomic_DNA"/>
</dbReference>
<sequence>MIHNIFTSESSGGATIRHFFTSESSGDATTHHSFTSESSGNAATHHTFISKSSSSETTTRSSSLTGQGSHVDVGYFDRAGVSELRGNLSHLSDDGGQEQNVSIQRTEVTSESSSSDTATRPSPPTGQGSHAPSGFSDTTLIPGEGPYDLEKALRTIVWKLESSDIKKRELGVVFKDLRVVGLGAGASYQPTLASTLNPLGLLDSIKAARHPPTRDILSGFEGVVRPGEMLLVLGRPGAGCSTLLRVLANQRSDYHGVYGDVRYDAFTPEEIYKHYRGDVQYSPEDDVHFPTLTVEETIRFAARTRAPATRFDGQSRDAMITLFTEVLMTVFGLRHTRNTLVGDSSIRGVSGGEKKRVSICEAMATRGLLFSWDNSTRGLDASTALEFVRALRIATDITHNTTIVSIYQAGESLYEHFDKVCVIYEGKMAYFGPANRARQYFIDMGFEPANRQTTADFLVAVTDPKGRILRSGFENRAPRNAIEFAEHFQRSDIAEKNREDMASYRAEFVDTPKRASVYVESARAEHARCTRTGSPYIISIPMQARALMMRRVQIIRGAKAAQIIQIAFFVLQAIIVGTVFLRLSTSTSTFFSRGGVLFFALLFAAISTMAEIPALFASRPIVLRQSKAAMYHPFVESLALTLVDVPITLITNILFSIILYFLVGLQESAGQFFIFLLNVFVMTITMKAWFRVFAAAFKDPAPAQAVAGVSVLILVLYTGYTLPIPDMIGALKWITWINPLRYGFEALMVNEFHTLAGQCSMLIPQGAGYENVSPQNQVCTAVGSVPGQTLVSGSNYLRLSFNYVYSHLWRNFGIVCAFGIFLIGLYMVLTEVNTGSATETSVVMFKRGSKAAVLKEAEAEAGNDEEKQRNDNSTIVSSNDEKAARDALKETPVSKNTFSWQNLCYTVPVKGGPRRLLDNVSGYVAPGKLTALMGESGAGKTTLLNVLSERTSGGVVTGERFMNGQPLPPDFQAQTGYCQQMDTHLPTATVREALLFSAKLRQPQSVPIEEKEAFVEKCLQMCGLEAYADAVVGSLGVEHRKRTTIAVELVAKPSLIFLDEPTSGLDSQSAWAIVCFLRDLANAGQSIVCTIHQPSAELFEVFDRLLLLRKGGQTVYFGDLGRNSSELISYFESHGARKCGETENPAEYILDVIGAGATASSEADWHEIWEQSDEVKRAQQELEAIHAEGRQRPPVQATLRGEFATSWTYQLATLFMRDSQAHWRDPVYLIAKFGLNIVAGLLIGFTFFKAKTTVQGTQDQLFAVYMSTILSVPLSNQLQVFWLDMRKVYEVRERPSRMYGWTALLTSQLLAEIPWNILGSSLYFLCWFWTVGFPESRAGYTYLMLAVVFPLYYTTIGQAVAAMAPNAEIAALIFSFLFSFVIIFNGVLQPFRELGWWQWMNRLSPFTYVIEGLVGQALGRRNITCSSVELVPVEPPSGMTCGQYLGPFISTAGGYLTNSDATSNCLYCSYSSTDAFLEQSFNIFYSHRWRNVGLLCVYVAFNIFALFTLMYLFRLRSWNFGALRMRKTS</sequence>
<dbReference type="InterPro" id="IPR034001">
    <property type="entry name" value="ABCG_PDR_1"/>
</dbReference>
<dbReference type="PANTHER" id="PTHR19241">
    <property type="entry name" value="ATP-BINDING CASSETTE TRANSPORTER"/>
    <property type="match status" value="1"/>
</dbReference>
<feature type="transmembrane region" description="Helical" evidence="10">
    <location>
        <begin position="1260"/>
        <end position="1282"/>
    </location>
</feature>
<feature type="region of interest" description="Disordered" evidence="9">
    <location>
        <begin position="87"/>
        <end position="142"/>
    </location>
</feature>
<gene>
    <name evidence="12" type="ORF">OBBRIDRAFT_730721</name>
</gene>
<dbReference type="Pfam" id="PF14510">
    <property type="entry name" value="ABC_trans_N"/>
    <property type="match status" value="1"/>
</dbReference>
<dbReference type="FunFam" id="3.40.50.300:FF:000054">
    <property type="entry name" value="ABC multidrug transporter atrF"/>
    <property type="match status" value="1"/>
</dbReference>
<dbReference type="SUPFAM" id="SSF52540">
    <property type="entry name" value="P-loop containing nucleoside triphosphate hydrolases"/>
    <property type="match status" value="2"/>
</dbReference>
<feature type="transmembrane region" description="Helical" evidence="10">
    <location>
        <begin position="808"/>
        <end position="829"/>
    </location>
</feature>
<name>A0A8E2AYG4_9APHY</name>
<evidence type="ECO:0000256" key="2">
    <source>
        <dbReference type="ARBA" id="ARBA00006012"/>
    </source>
</evidence>
<feature type="compositionally biased region" description="Basic and acidic residues" evidence="9">
    <location>
        <begin position="856"/>
        <end position="870"/>
    </location>
</feature>
<dbReference type="InterPro" id="IPR010929">
    <property type="entry name" value="PDR_CDR_ABC"/>
</dbReference>
<feature type="transmembrane region" description="Helical" evidence="10">
    <location>
        <begin position="1227"/>
        <end position="1248"/>
    </location>
</feature>
<evidence type="ECO:0000256" key="7">
    <source>
        <dbReference type="ARBA" id="ARBA00022989"/>
    </source>
</evidence>
<evidence type="ECO:0000313" key="13">
    <source>
        <dbReference type="Proteomes" id="UP000250043"/>
    </source>
</evidence>
<evidence type="ECO:0000259" key="11">
    <source>
        <dbReference type="PROSITE" id="PS50893"/>
    </source>
</evidence>
<dbReference type="InterPro" id="IPR013525">
    <property type="entry name" value="ABC2_TM"/>
</dbReference>
<feature type="domain" description="ABC transporter" evidence="11">
    <location>
        <begin position="199"/>
        <end position="450"/>
    </location>
</feature>
<feature type="compositionally biased region" description="Polar residues" evidence="9">
    <location>
        <begin position="23"/>
        <end position="44"/>
    </location>
</feature>
<dbReference type="CDD" id="cd03232">
    <property type="entry name" value="ABCG_PDR_domain2"/>
    <property type="match status" value="1"/>
</dbReference>
<keyword evidence="6" id="KW-0067">ATP-binding</keyword>
<evidence type="ECO:0000256" key="1">
    <source>
        <dbReference type="ARBA" id="ARBA00004141"/>
    </source>
</evidence>
<dbReference type="Gene3D" id="3.40.50.300">
    <property type="entry name" value="P-loop containing nucleotide triphosphate hydrolases"/>
    <property type="match status" value="2"/>
</dbReference>